<dbReference type="PANTHER" id="PTHR31594">
    <property type="entry name" value="AIG1-TYPE G DOMAIN-CONTAINING PROTEIN"/>
    <property type="match status" value="1"/>
</dbReference>
<accession>A0A8C5PCJ9</accession>
<dbReference type="OrthoDB" id="8954335at2759"/>
<feature type="domain" description="Fibronectin type-III" evidence="1">
    <location>
        <begin position="596"/>
        <end position="684"/>
    </location>
</feature>
<dbReference type="CDD" id="cd00063">
    <property type="entry name" value="FN3"/>
    <property type="match status" value="2"/>
</dbReference>
<evidence type="ECO:0000313" key="2">
    <source>
        <dbReference type="Ensembl" id="ENSLLEP00000013062.1"/>
    </source>
</evidence>
<dbReference type="InterPro" id="IPR013783">
    <property type="entry name" value="Ig-like_fold"/>
</dbReference>
<organism evidence="2 3">
    <name type="scientific">Leptobrachium leishanense</name>
    <name type="common">Leishan spiny toad</name>
    <dbReference type="NCBI Taxonomy" id="445787"/>
    <lineage>
        <taxon>Eukaryota</taxon>
        <taxon>Metazoa</taxon>
        <taxon>Chordata</taxon>
        <taxon>Craniata</taxon>
        <taxon>Vertebrata</taxon>
        <taxon>Euteleostomi</taxon>
        <taxon>Amphibia</taxon>
        <taxon>Batrachia</taxon>
        <taxon>Anura</taxon>
        <taxon>Pelobatoidea</taxon>
        <taxon>Megophryidae</taxon>
        <taxon>Leptobrachium</taxon>
    </lineage>
</organism>
<dbReference type="InterPro" id="IPR056072">
    <property type="entry name" value="SNTX_MACPF/CDC-like_dom"/>
</dbReference>
<dbReference type="Proteomes" id="UP000694569">
    <property type="component" value="Unplaced"/>
</dbReference>
<dbReference type="SUPFAM" id="SSF49265">
    <property type="entry name" value="Fibronectin type III"/>
    <property type="match status" value="1"/>
</dbReference>
<feature type="domain" description="Fibronectin type-III" evidence="1">
    <location>
        <begin position="686"/>
        <end position="786"/>
    </location>
</feature>
<evidence type="ECO:0000259" key="1">
    <source>
        <dbReference type="PROSITE" id="PS50853"/>
    </source>
</evidence>
<dbReference type="Ensembl" id="ENSLLET00000013576.1">
    <property type="protein sequence ID" value="ENSLLEP00000013062.1"/>
    <property type="gene ID" value="ENSLLEG00000008165.1"/>
</dbReference>
<dbReference type="InterPro" id="IPR003961">
    <property type="entry name" value="FN3_dom"/>
</dbReference>
<dbReference type="InterPro" id="IPR040581">
    <property type="entry name" value="Thioredoxin_11"/>
</dbReference>
<proteinExistence type="predicted"/>
<protein>
    <recommendedName>
        <fullName evidence="1">Fibronectin type-III domain-containing protein</fullName>
    </recommendedName>
</protein>
<dbReference type="Pfam" id="PF00041">
    <property type="entry name" value="fn3"/>
    <property type="match status" value="2"/>
</dbReference>
<reference evidence="2" key="2">
    <citation type="submission" date="2025-09" db="UniProtKB">
        <authorList>
            <consortium name="Ensembl"/>
        </authorList>
    </citation>
    <scope>IDENTIFICATION</scope>
</reference>
<dbReference type="Pfam" id="PF21109">
    <property type="entry name" value="Stonustoxin_helical"/>
    <property type="match status" value="1"/>
</dbReference>
<dbReference type="Pfam" id="PF24674">
    <property type="entry name" value="MACPF_SNTX"/>
    <property type="match status" value="1"/>
</dbReference>
<reference evidence="2" key="1">
    <citation type="submission" date="2025-08" db="UniProtKB">
        <authorList>
            <consortium name="Ensembl"/>
        </authorList>
    </citation>
    <scope>IDENTIFICATION</scope>
</reference>
<evidence type="ECO:0000313" key="3">
    <source>
        <dbReference type="Proteomes" id="UP000694569"/>
    </source>
</evidence>
<dbReference type="Pfam" id="PF18078">
    <property type="entry name" value="Thioredoxin_11"/>
    <property type="match status" value="1"/>
</dbReference>
<dbReference type="PANTHER" id="PTHR31594:SF16">
    <property type="entry name" value="SI:CH211-281L24.3"/>
    <property type="match status" value="1"/>
</dbReference>
<name>A0A8C5PCJ9_9ANUR</name>
<dbReference type="PROSITE" id="PS50853">
    <property type="entry name" value="FN3"/>
    <property type="match status" value="2"/>
</dbReference>
<keyword evidence="3" id="KW-1185">Reference proteome</keyword>
<dbReference type="SMART" id="SM00060">
    <property type="entry name" value="FN3"/>
    <property type="match status" value="2"/>
</dbReference>
<sequence length="789" mass="89039">MTMQKMFQELNKDYEAVKAVLLALIISDSSKSLERLHEIALVPNPLLTTEYIDLMIQSEEQEAKPGYKERIQSLKEIVLPDKDVWTPIDTMDTTVIEMPSLGRPFSLGMLYDCRSDKLIPGVTFWNDNLILTDVESKPQENTSFELIVSDSISDKATALDISVSLKASFLCGLINVGGSATYINDKKSSSQHARVTLKYSRTTRFDQLTMNRLGTQNVTYPEGTATHVVTGILYGAQAFFIFDRKVSTSENIQDIQGNLQVMINKIPSVSIEGEGKLKLTDTEKGSVTRFNCTFHGDFALDRNPVTYEEAINTYANLPKLLGPEEEKAVPVKVWLYPLSKLDNRAAKLVREISNNLISKAENILQQMTDVNMHCNDLMRHPVAEIFPDIKRKMHEFRDYCDQFTLVFQKQLAQTLPSIRGGEMEEVALVNILAGKGRSPFAKLHVDGYLSTRRQEMDIVSSYLKVLENLEVLPSEDELSKVVTDPMIDFVVCYNFTSLNEGETYLSDMTNWLPILEKSENEYYRPNTVTPWFKNTDDLRKERKYVRAFQEFTQANASREDTRYIISCTPDPKNPGVSIHLYEVGILVCDSFLPPGKPSPPVTVSISHDMVTLSLKPSDFGEEFVAGYSIDYRKQDENWKTHRTENKDPELNLTGLQANKTYQVRYSSVCKVGLSAASDITVMKTLPASPPEIITCTSEPTCLHLLWKEPKVIGEGVTITEYKVEYKEKGKQDNPTWLETKTGKKRKNWDIAGLKPKTSYAIRVQAVCGDLGTSAPSDEIEALTSEKQKL</sequence>
<dbReference type="InterPro" id="IPR036116">
    <property type="entry name" value="FN3_sf"/>
</dbReference>
<dbReference type="Gene3D" id="2.60.40.10">
    <property type="entry name" value="Immunoglobulins"/>
    <property type="match status" value="2"/>
</dbReference>
<dbReference type="AlphaFoldDB" id="A0A8C5PCJ9"/>
<dbReference type="InterPro" id="IPR048997">
    <property type="entry name" value="Stonustoxin-like_helical"/>
</dbReference>
<dbReference type="GeneTree" id="ENSGT00390000014380"/>
<dbReference type="InterPro" id="IPR052090">
    <property type="entry name" value="Cytolytic_pore-forming_toxin"/>
</dbReference>